<protein>
    <submittedName>
        <fullName evidence="3">Tetraspanin</fullName>
    </submittedName>
</protein>
<name>A0A7E4VU19_PANRE</name>
<evidence type="ECO:0000313" key="3">
    <source>
        <dbReference type="WBParaSite" id="Pan_g24189.t1"/>
    </source>
</evidence>
<keyword evidence="1" id="KW-0472">Membrane</keyword>
<dbReference type="WBParaSite" id="Pan_g24189.t1">
    <property type="protein sequence ID" value="Pan_g24189.t1"/>
    <property type="gene ID" value="Pan_g24189"/>
</dbReference>
<dbReference type="PROSITE" id="PS51257">
    <property type="entry name" value="PROKAR_LIPOPROTEIN"/>
    <property type="match status" value="1"/>
</dbReference>
<sequence length="215" mass="23754">MVKFKNSIKYLVLLDLAISVIYAFTIACLLHKSGHLPYWRSSQLVISATVMALFVLVQSVFAVTVMKVHGVTMCLRTIGTTCMMSVCVASMMFIYWSLETNTEQAVFPGTINFNELISTFGCCDIPNCHKIPKHLETCCQPIAIQQKPYRESCTGSFNDAGQWCPSGCITRSANRPVMNKLGITGTTLILAVLESLMAFAMAISPFYSTQLHTVI</sequence>
<proteinExistence type="predicted"/>
<evidence type="ECO:0000313" key="2">
    <source>
        <dbReference type="Proteomes" id="UP000492821"/>
    </source>
</evidence>
<feature type="transmembrane region" description="Helical" evidence="1">
    <location>
        <begin position="12"/>
        <end position="32"/>
    </location>
</feature>
<feature type="transmembrane region" description="Helical" evidence="1">
    <location>
        <begin position="181"/>
        <end position="203"/>
    </location>
</feature>
<feature type="transmembrane region" description="Helical" evidence="1">
    <location>
        <begin position="44"/>
        <end position="66"/>
    </location>
</feature>
<accession>A0A7E4VU19</accession>
<organism evidence="2 3">
    <name type="scientific">Panagrellus redivivus</name>
    <name type="common">Microworm</name>
    <dbReference type="NCBI Taxonomy" id="6233"/>
    <lineage>
        <taxon>Eukaryota</taxon>
        <taxon>Metazoa</taxon>
        <taxon>Ecdysozoa</taxon>
        <taxon>Nematoda</taxon>
        <taxon>Chromadorea</taxon>
        <taxon>Rhabditida</taxon>
        <taxon>Tylenchina</taxon>
        <taxon>Panagrolaimomorpha</taxon>
        <taxon>Panagrolaimoidea</taxon>
        <taxon>Panagrolaimidae</taxon>
        <taxon>Panagrellus</taxon>
    </lineage>
</organism>
<keyword evidence="1" id="KW-0812">Transmembrane</keyword>
<feature type="transmembrane region" description="Helical" evidence="1">
    <location>
        <begin position="78"/>
        <end position="98"/>
    </location>
</feature>
<dbReference type="AlphaFoldDB" id="A0A7E4VU19"/>
<reference evidence="3" key="2">
    <citation type="submission" date="2020-10" db="UniProtKB">
        <authorList>
            <consortium name="WormBaseParasite"/>
        </authorList>
    </citation>
    <scope>IDENTIFICATION</scope>
</reference>
<keyword evidence="1" id="KW-1133">Transmembrane helix</keyword>
<evidence type="ECO:0000256" key="1">
    <source>
        <dbReference type="SAM" id="Phobius"/>
    </source>
</evidence>
<reference evidence="2" key="1">
    <citation type="journal article" date="2013" name="Genetics">
        <title>The draft genome and transcriptome of Panagrellus redivivus are shaped by the harsh demands of a free-living lifestyle.</title>
        <authorList>
            <person name="Srinivasan J."/>
            <person name="Dillman A.R."/>
            <person name="Macchietto M.G."/>
            <person name="Heikkinen L."/>
            <person name="Lakso M."/>
            <person name="Fracchia K.M."/>
            <person name="Antoshechkin I."/>
            <person name="Mortazavi A."/>
            <person name="Wong G."/>
            <person name="Sternberg P.W."/>
        </authorList>
    </citation>
    <scope>NUCLEOTIDE SEQUENCE [LARGE SCALE GENOMIC DNA]</scope>
    <source>
        <strain evidence="2">MT8872</strain>
    </source>
</reference>
<keyword evidence="2" id="KW-1185">Reference proteome</keyword>
<dbReference type="Proteomes" id="UP000492821">
    <property type="component" value="Unassembled WGS sequence"/>
</dbReference>